<dbReference type="EMBL" id="NMUH01008393">
    <property type="protein sequence ID" value="MQM18718.1"/>
    <property type="molecule type" value="Genomic_DNA"/>
</dbReference>
<comment type="caution">
    <text evidence="2">The sequence shown here is derived from an EMBL/GenBank/DDBJ whole genome shotgun (WGS) entry which is preliminary data.</text>
</comment>
<keyword evidence="3" id="KW-1185">Reference proteome</keyword>
<feature type="compositionally biased region" description="Basic residues" evidence="1">
    <location>
        <begin position="58"/>
        <end position="70"/>
    </location>
</feature>
<evidence type="ECO:0000313" key="3">
    <source>
        <dbReference type="Proteomes" id="UP000652761"/>
    </source>
</evidence>
<name>A0A843XGM6_COLES</name>
<protein>
    <submittedName>
        <fullName evidence="2">Uncharacterized protein</fullName>
    </submittedName>
</protein>
<organism evidence="2 3">
    <name type="scientific">Colocasia esculenta</name>
    <name type="common">Wild taro</name>
    <name type="synonym">Arum esculentum</name>
    <dbReference type="NCBI Taxonomy" id="4460"/>
    <lineage>
        <taxon>Eukaryota</taxon>
        <taxon>Viridiplantae</taxon>
        <taxon>Streptophyta</taxon>
        <taxon>Embryophyta</taxon>
        <taxon>Tracheophyta</taxon>
        <taxon>Spermatophyta</taxon>
        <taxon>Magnoliopsida</taxon>
        <taxon>Liliopsida</taxon>
        <taxon>Araceae</taxon>
        <taxon>Aroideae</taxon>
        <taxon>Colocasieae</taxon>
        <taxon>Colocasia</taxon>
    </lineage>
</organism>
<proteinExistence type="predicted"/>
<gene>
    <name evidence="2" type="ORF">Taro_051713</name>
</gene>
<feature type="region of interest" description="Disordered" evidence="1">
    <location>
        <begin position="48"/>
        <end position="70"/>
    </location>
</feature>
<accession>A0A843XGM6</accession>
<feature type="compositionally biased region" description="Polar residues" evidence="1">
    <location>
        <begin position="48"/>
        <end position="57"/>
    </location>
</feature>
<sequence length="70" mass="8086">MKRLEVDVYLDVVSCTEQAFGRLEVSIKSASRSHRRACSLPVAASQSPLSERYPTNNKHLKTKYRKYEKK</sequence>
<evidence type="ECO:0000256" key="1">
    <source>
        <dbReference type="SAM" id="MobiDB-lite"/>
    </source>
</evidence>
<reference evidence="2" key="1">
    <citation type="submission" date="2017-07" db="EMBL/GenBank/DDBJ databases">
        <title>Taro Niue Genome Assembly and Annotation.</title>
        <authorList>
            <person name="Atibalentja N."/>
            <person name="Keating K."/>
            <person name="Fields C.J."/>
        </authorList>
    </citation>
    <scope>NUCLEOTIDE SEQUENCE</scope>
    <source>
        <strain evidence="2">Niue_2</strain>
        <tissue evidence="2">Leaf</tissue>
    </source>
</reference>
<dbReference type="Proteomes" id="UP000652761">
    <property type="component" value="Unassembled WGS sequence"/>
</dbReference>
<dbReference type="AlphaFoldDB" id="A0A843XGM6"/>
<evidence type="ECO:0000313" key="2">
    <source>
        <dbReference type="EMBL" id="MQM18718.1"/>
    </source>
</evidence>